<organism evidence="3 4">
    <name type="scientific">Candidatus Nealsonbacteria bacterium CG08_land_8_20_14_0_20_38_20</name>
    <dbReference type="NCBI Taxonomy" id="1974705"/>
    <lineage>
        <taxon>Bacteria</taxon>
        <taxon>Candidatus Nealsoniibacteriota</taxon>
    </lineage>
</organism>
<comment type="caution">
    <text evidence="3">The sequence shown here is derived from an EMBL/GenBank/DDBJ whole genome shotgun (WGS) entry which is preliminary data.</text>
</comment>
<dbReference type="PANTHER" id="PTHR33295:SF8">
    <property type="entry name" value="AAA+ ATPASE DOMAIN-CONTAINING PROTEIN"/>
    <property type="match status" value="1"/>
</dbReference>
<protein>
    <submittedName>
        <fullName evidence="3">ATPase</fullName>
    </submittedName>
</protein>
<dbReference type="Gene3D" id="3.40.50.300">
    <property type="entry name" value="P-loop containing nucleotide triphosphate hydrolases"/>
    <property type="match status" value="2"/>
</dbReference>
<dbReference type="InterPro" id="IPR041682">
    <property type="entry name" value="AAA_14"/>
</dbReference>
<feature type="domain" description="AAA" evidence="1">
    <location>
        <begin position="34"/>
        <end position="168"/>
    </location>
</feature>
<dbReference type="InterPro" id="IPR027417">
    <property type="entry name" value="P-loop_NTPase"/>
</dbReference>
<sequence length="433" mass="51716">MDKKNTFKLIIKEFHESKLPEIKERDLGLPQKTNKIITLSGPRRAGKTYYFYQIIKKLKEKIDFSRIIYVDFEDDRLFPLAIKDLDDLMEAYFELYPENKAKEIYYFFDEIQNIDNWEIFIRRIYDKEKAKIFLTGSSSKLLSREIATSLRGRTLNYQIFPLSFKEFLNFKGVKPDKNSAYSKIRFQIKKLFQEYAIFGGFPEVVLESDDLKMAVLKNYYDLIIYRDLVERFAVRNVNFLKSLSKYLLTNVSAPFSINGYHQNLEKPLRPAKETVLEYLSYLQEIELVFLLPIFSYSLKTQQVNPKKNYVVDNGLRNAVCFRFSEDFGRLLENLVFVELKRRNKEIYYYKQKRECDFVVMNNLKASQAIQVTQELNKNNKEREVGGLIEVMRKYQIERGLVLVQDLKEETKEKINNKEIKFVSLWKWLLEEER</sequence>
<name>A0A2H0YNW8_9BACT</name>
<accession>A0A2H0YNW8</accession>
<dbReference type="EMBL" id="PEYD01000036">
    <property type="protein sequence ID" value="PIS39463.1"/>
    <property type="molecule type" value="Genomic_DNA"/>
</dbReference>
<evidence type="ECO:0000313" key="3">
    <source>
        <dbReference type="EMBL" id="PIS39463.1"/>
    </source>
</evidence>
<dbReference type="Pfam" id="PF13173">
    <property type="entry name" value="AAA_14"/>
    <property type="match status" value="1"/>
</dbReference>
<dbReference type="Pfam" id="PF13635">
    <property type="entry name" value="DUF4143"/>
    <property type="match status" value="1"/>
</dbReference>
<dbReference type="InterPro" id="IPR025420">
    <property type="entry name" value="DUF4143"/>
</dbReference>
<evidence type="ECO:0000259" key="2">
    <source>
        <dbReference type="Pfam" id="PF13635"/>
    </source>
</evidence>
<dbReference type="Proteomes" id="UP000230088">
    <property type="component" value="Unassembled WGS sequence"/>
</dbReference>
<dbReference type="PANTHER" id="PTHR33295">
    <property type="entry name" value="ATPASE"/>
    <property type="match status" value="1"/>
</dbReference>
<dbReference type="SUPFAM" id="SSF52540">
    <property type="entry name" value="P-loop containing nucleoside triphosphate hydrolases"/>
    <property type="match status" value="1"/>
</dbReference>
<evidence type="ECO:0000313" key="4">
    <source>
        <dbReference type="Proteomes" id="UP000230088"/>
    </source>
</evidence>
<feature type="domain" description="DUF4143" evidence="2">
    <location>
        <begin position="226"/>
        <end position="371"/>
    </location>
</feature>
<proteinExistence type="predicted"/>
<evidence type="ECO:0000259" key="1">
    <source>
        <dbReference type="Pfam" id="PF13173"/>
    </source>
</evidence>
<gene>
    <name evidence="3" type="ORF">COT33_01820</name>
</gene>
<reference evidence="4" key="1">
    <citation type="submission" date="2017-09" db="EMBL/GenBank/DDBJ databases">
        <title>Depth-based differentiation of microbial function through sediment-hosted aquifers and enrichment of novel symbionts in the deep terrestrial subsurface.</title>
        <authorList>
            <person name="Probst A.J."/>
            <person name="Ladd B."/>
            <person name="Jarett J.K."/>
            <person name="Geller-Mcgrath D.E."/>
            <person name="Sieber C.M.K."/>
            <person name="Emerson J.B."/>
            <person name="Anantharaman K."/>
            <person name="Thomas B.C."/>
            <person name="Malmstrom R."/>
            <person name="Stieglmeier M."/>
            <person name="Klingl A."/>
            <person name="Woyke T."/>
            <person name="Ryan C.M."/>
            <person name="Banfield J.F."/>
        </authorList>
    </citation>
    <scope>NUCLEOTIDE SEQUENCE [LARGE SCALE GENOMIC DNA]</scope>
</reference>
<dbReference type="AlphaFoldDB" id="A0A2H0YNW8"/>